<dbReference type="InterPro" id="IPR019734">
    <property type="entry name" value="TPR_rpt"/>
</dbReference>
<feature type="transmembrane region" description="Helical" evidence="6">
    <location>
        <begin position="95"/>
        <end position="116"/>
    </location>
</feature>
<dbReference type="GO" id="GO:0017004">
    <property type="term" value="P:cytochrome complex assembly"/>
    <property type="evidence" value="ECO:0007669"/>
    <property type="project" value="UniProtKB-KW"/>
</dbReference>
<reference evidence="9 10" key="1">
    <citation type="submission" date="2015-12" db="EMBL/GenBank/DDBJ databases">
        <authorList>
            <person name="Shamseldin A."/>
            <person name="Moawad H."/>
            <person name="Abd El-Rahim W.M."/>
            <person name="Sadowsky M.J."/>
        </authorList>
    </citation>
    <scope>NUCLEOTIDE SEQUENCE [LARGE SCALE GENOMIC DNA]</scope>
    <source>
        <strain evidence="9 10">SM2</strain>
    </source>
</reference>
<sequence length="405" mass="44047">MIALYLGIALLLVVAAFFVLLAIRRHAPADADNQLHRSAQRSFYRQRQAELAADRDAGLIEDNQYQELVRELDRQLVVESATEVPSKQRVGQRSLIVILAMALPLLAILLYGQLGYHLDLQLRSLQREIVEQGIDEARWQRYQDLVADILARRPESGEHLVMMATLFRQQGDFAGALPYYQRLEALYPNDADVLAQLAQARYLLNGRQVDEQTQALLNRAFAINPQQATALGVLGIDAFAAGRYSEALKYWQSLLQVLPPNSAEAGVIAGGIAESKRLAMADGELEGLAVIVTVNADLGPTPAGVLFVVAKSADGSPMPVAAMRLPLSAASEQKWPVTVYLTDSDVIRQGKVLADFPELVVSAHISLAGTAIRRAGDWLAEPVSLKADAEASAIALTINAIQAAK</sequence>
<comment type="subcellular location">
    <subcellularLocation>
        <location evidence="1">Cell envelope</location>
    </subcellularLocation>
</comment>
<keyword evidence="2" id="KW-0677">Repeat</keyword>
<dbReference type="InterPro" id="IPR011990">
    <property type="entry name" value="TPR-like_helical_dom_sf"/>
</dbReference>
<feature type="domain" description="Cytochrome c-type biogenesis protein H TPR" evidence="8">
    <location>
        <begin position="186"/>
        <end position="263"/>
    </location>
</feature>
<dbReference type="InterPro" id="IPR051263">
    <property type="entry name" value="C-type_cytochrome_biogenesis"/>
</dbReference>
<dbReference type="PANTHER" id="PTHR47870:SF1">
    <property type="entry name" value="CYTOCHROME C-TYPE BIOGENESIS PROTEIN CCMH"/>
    <property type="match status" value="1"/>
</dbReference>
<dbReference type="GO" id="GO:0030313">
    <property type="term" value="C:cell envelope"/>
    <property type="evidence" value="ECO:0007669"/>
    <property type="project" value="UniProtKB-SubCell"/>
</dbReference>
<dbReference type="RefSeq" id="WP_008249592.1">
    <property type="nucleotide sequence ID" value="NZ_CP014544.1"/>
</dbReference>
<dbReference type="PANTHER" id="PTHR47870">
    <property type="entry name" value="CYTOCHROME C-TYPE BIOGENESIS PROTEIN CCMH"/>
    <property type="match status" value="1"/>
</dbReference>
<evidence type="ECO:0000256" key="6">
    <source>
        <dbReference type="SAM" id="Phobius"/>
    </source>
</evidence>
<feature type="transmembrane region" description="Helical" evidence="6">
    <location>
        <begin position="6"/>
        <end position="23"/>
    </location>
</feature>
<accession>A0A127M682</accession>
<feature type="repeat" description="TPR" evidence="5">
    <location>
        <begin position="228"/>
        <end position="261"/>
    </location>
</feature>
<evidence type="ECO:0000256" key="2">
    <source>
        <dbReference type="ARBA" id="ARBA00022737"/>
    </source>
</evidence>
<dbReference type="InterPro" id="IPR056412">
    <property type="entry name" value="Ig_CycH"/>
</dbReference>
<evidence type="ECO:0000256" key="3">
    <source>
        <dbReference type="ARBA" id="ARBA00022748"/>
    </source>
</evidence>
<evidence type="ECO:0000259" key="7">
    <source>
        <dbReference type="Pfam" id="PF23892"/>
    </source>
</evidence>
<organism evidence="9 10">
    <name type="scientific">Zhongshania aliphaticivorans</name>
    <dbReference type="NCBI Taxonomy" id="1470434"/>
    <lineage>
        <taxon>Bacteria</taxon>
        <taxon>Pseudomonadati</taxon>
        <taxon>Pseudomonadota</taxon>
        <taxon>Gammaproteobacteria</taxon>
        <taxon>Cellvibrionales</taxon>
        <taxon>Spongiibacteraceae</taxon>
        <taxon>Zhongshania</taxon>
    </lineage>
</organism>
<dbReference type="SMART" id="SM00028">
    <property type="entry name" value="TPR"/>
    <property type="match status" value="2"/>
</dbReference>
<evidence type="ECO:0000256" key="5">
    <source>
        <dbReference type="PROSITE-ProRule" id="PRU00339"/>
    </source>
</evidence>
<keyword evidence="3" id="KW-0201">Cytochrome c-type biogenesis</keyword>
<dbReference type="AlphaFoldDB" id="A0A127M682"/>
<evidence type="ECO:0000259" key="8">
    <source>
        <dbReference type="Pfam" id="PF23914"/>
    </source>
</evidence>
<dbReference type="GO" id="GO:0005886">
    <property type="term" value="C:plasma membrane"/>
    <property type="evidence" value="ECO:0007669"/>
    <property type="project" value="TreeGrafter"/>
</dbReference>
<dbReference type="STRING" id="1470434.AZF00_10625"/>
<feature type="repeat" description="TPR" evidence="5">
    <location>
        <begin position="157"/>
        <end position="190"/>
    </location>
</feature>
<dbReference type="Proteomes" id="UP000074119">
    <property type="component" value="Chromosome"/>
</dbReference>
<keyword evidence="4 5" id="KW-0802">TPR repeat</keyword>
<evidence type="ECO:0000313" key="10">
    <source>
        <dbReference type="Proteomes" id="UP000074119"/>
    </source>
</evidence>
<dbReference type="InterPro" id="IPR056413">
    <property type="entry name" value="TPR_CcmH_CycH"/>
</dbReference>
<protein>
    <submittedName>
        <fullName evidence="9">Uncharacterized protein</fullName>
    </submittedName>
</protein>
<dbReference type="KEGG" id="zal:AZF00_10625"/>
<proteinExistence type="predicted"/>
<dbReference type="Gene3D" id="1.25.40.10">
    <property type="entry name" value="Tetratricopeptide repeat domain"/>
    <property type="match status" value="1"/>
</dbReference>
<feature type="domain" description="Cytochrome c-type biogenesis protein H Ig-like" evidence="7">
    <location>
        <begin position="301"/>
        <end position="399"/>
    </location>
</feature>
<name>A0A127M682_9GAMM</name>
<dbReference type="InterPro" id="IPR017560">
    <property type="entry name" value="Cyt_c_biogenesis_CcmI"/>
</dbReference>
<dbReference type="Pfam" id="PF23892">
    <property type="entry name" value="Ig_CycH"/>
    <property type="match status" value="1"/>
</dbReference>
<evidence type="ECO:0000256" key="4">
    <source>
        <dbReference type="ARBA" id="ARBA00022803"/>
    </source>
</evidence>
<keyword evidence="6" id="KW-0812">Transmembrane</keyword>
<dbReference type="NCBIfam" id="TIGR03142">
    <property type="entry name" value="cytochro_ccmI"/>
    <property type="match status" value="1"/>
</dbReference>
<dbReference type="SUPFAM" id="SSF48452">
    <property type="entry name" value="TPR-like"/>
    <property type="match status" value="1"/>
</dbReference>
<dbReference type="PROSITE" id="PS50005">
    <property type="entry name" value="TPR"/>
    <property type="match status" value="2"/>
</dbReference>
<dbReference type="EMBL" id="CP014544">
    <property type="protein sequence ID" value="AMO68722.1"/>
    <property type="molecule type" value="Genomic_DNA"/>
</dbReference>
<keyword evidence="6" id="KW-1133">Transmembrane helix</keyword>
<gene>
    <name evidence="9" type="ORF">AZF00_10625</name>
</gene>
<evidence type="ECO:0000313" key="9">
    <source>
        <dbReference type="EMBL" id="AMO68722.1"/>
    </source>
</evidence>
<evidence type="ECO:0000256" key="1">
    <source>
        <dbReference type="ARBA" id="ARBA00004196"/>
    </source>
</evidence>
<dbReference type="Pfam" id="PF23914">
    <property type="entry name" value="TPR_CcmH_CycH"/>
    <property type="match status" value="1"/>
</dbReference>
<keyword evidence="6" id="KW-0472">Membrane</keyword>